<dbReference type="InterPro" id="IPR025921">
    <property type="entry name" value="HmuY"/>
</dbReference>
<sequence length="233" mass="26197">MKLFRISLNKIFLFGVLAIGCAKEDTPDTLEDGVSKVIYDLAGDTGASVSTGIPGKDRRTFYPFLFDLEEARQIWVRTAADSARWLKTNDWHLAFTDNYNSRIFINNNADSSNPGFEGVAEGTAIVLLHADYDAVREAPSDAEFDQSTFTDVSWANEENSPGWYSYNSSTHIMKSLPNRTYALRLANGKYAKLQLISAYKGNPPAVTDQFWPAPYLTFRYFIQEDGSRNLSTR</sequence>
<name>A0ABW5NMS3_9SPHI</name>
<proteinExistence type="predicted"/>
<organism evidence="1 2">
    <name type="scientific">Sphingobacterium corticis</name>
    <dbReference type="NCBI Taxonomy" id="1812823"/>
    <lineage>
        <taxon>Bacteria</taxon>
        <taxon>Pseudomonadati</taxon>
        <taxon>Bacteroidota</taxon>
        <taxon>Sphingobacteriia</taxon>
        <taxon>Sphingobacteriales</taxon>
        <taxon>Sphingobacteriaceae</taxon>
        <taxon>Sphingobacterium</taxon>
    </lineage>
</organism>
<dbReference type="PROSITE" id="PS51257">
    <property type="entry name" value="PROKAR_LIPOPROTEIN"/>
    <property type="match status" value="1"/>
</dbReference>
<dbReference type="CDD" id="cd12105">
    <property type="entry name" value="HmuY"/>
    <property type="match status" value="1"/>
</dbReference>
<keyword evidence="2" id="KW-1185">Reference proteome</keyword>
<comment type="caution">
    <text evidence="1">The sequence shown here is derived from an EMBL/GenBank/DDBJ whole genome shotgun (WGS) entry which is preliminary data.</text>
</comment>
<dbReference type="EMBL" id="JBHUMA010000006">
    <property type="protein sequence ID" value="MFD2599273.1"/>
    <property type="molecule type" value="Genomic_DNA"/>
</dbReference>
<reference evidence="2" key="1">
    <citation type="journal article" date="2019" name="Int. J. Syst. Evol. Microbiol.">
        <title>The Global Catalogue of Microorganisms (GCM) 10K type strain sequencing project: providing services to taxonomists for standard genome sequencing and annotation.</title>
        <authorList>
            <consortium name="The Broad Institute Genomics Platform"/>
            <consortium name="The Broad Institute Genome Sequencing Center for Infectious Disease"/>
            <person name="Wu L."/>
            <person name="Ma J."/>
        </authorList>
    </citation>
    <scope>NUCLEOTIDE SEQUENCE [LARGE SCALE GENOMIC DNA]</scope>
    <source>
        <strain evidence="2">KCTC 42248</strain>
    </source>
</reference>
<dbReference type="RefSeq" id="WP_380869399.1">
    <property type="nucleotide sequence ID" value="NZ_JBHUMA010000006.1"/>
</dbReference>
<accession>A0ABW5NMS3</accession>
<protein>
    <submittedName>
        <fullName evidence="1">HmuY family protein</fullName>
    </submittedName>
</protein>
<dbReference type="Proteomes" id="UP001597393">
    <property type="component" value="Unassembled WGS sequence"/>
</dbReference>
<evidence type="ECO:0000313" key="2">
    <source>
        <dbReference type="Proteomes" id="UP001597393"/>
    </source>
</evidence>
<gene>
    <name evidence="1" type="ORF">ACFSQ3_09935</name>
</gene>
<evidence type="ECO:0000313" key="1">
    <source>
        <dbReference type="EMBL" id="MFD2599273.1"/>
    </source>
</evidence>